<dbReference type="GO" id="GO:0016874">
    <property type="term" value="F:ligase activity"/>
    <property type="evidence" value="ECO:0007669"/>
    <property type="project" value="UniProtKB-KW"/>
</dbReference>
<name>A0A0F8V707_9EURO</name>
<reference evidence="6 7" key="1">
    <citation type="submission" date="2015-02" db="EMBL/GenBank/DDBJ databases">
        <title>Draft Genome Sequences of Two Closely-Related Aflatoxigenic Aspergillus Species Obtained from the Cote d'Ivoire.</title>
        <authorList>
            <person name="Moore G.G."/>
            <person name="Beltz S.B."/>
            <person name="Mack B.M."/>
        </authorList>
    </citation>
    <scope>NUCLEOTIDE SEQUENCE [LARGE SCALE GENOMIC DNA]</scope>
    <source>
        <strain evidence="6 7">SRRC1432</strain>
    </source>
</reference>
<evidence type="ECO:0000256" key="2">
    <source>
        <dbReference type="ARBA" id="ARBA00022553"/>
    </source>
</evidence>
<dbReference type="InterPro" id="IPR042099">
    <property type="entry name" value="ANL_N_sf"/>
</dbReference>
<evidence type="ECO:0000313" key="7">
    <source>
        <dbReference type="Proteomes" id="UP000034947"/>
    </source>
</evidence>
<dbReference type="Gene3D" id="3.30.559.10">
    <property type="entry name" value="Chloramphenicol acetyltransferase-like domain"/>
    <property type="match status" value="1"/>
</dbReference>
<comment type="similarity">
    <text evidence="4">Belongs to the NRP synthetase family.</text>
</comment>
<dbReference type="FunFam" id="3.30.300.30:FF:000015">
    <property type="entry name" value="Nonribosomal peptide synthase SidD"/>
    <property type="match status" value="1"/>
</dbReference>
<keyword evidence="2" id="KW-0597">Phosphoprotein</keyword>
<dbReference type="InterPro" id="IPR000873">
    <property type="entry name" value="AMP-dep_synth/lig_dom"/>
</dbReference>
<dbReference type="OrthoDB" id="416786at2759"/>
<dbReference type="SUPFAM" id="SSF47336">
    <property type="entry name" value="ACP-like"/>
    <property type="match status" value="1"/>
</dbReference>
<organism evidence="6 7">
    <name type="scientific">Aspergillus ochraceoroseus</name>
    <dbReference type="NCBI Taxonomy" id="138278"/>
    <lineage>
        <taxon>Eukaryota</taxon>
        <taxon>Fungi</taxon>
        <taxon>Dikarya</taxon>
        <taxon>Ascomycota</taxon>
        <taxon>Pezizomycotina</taxon>
        <taxon>Eurotiomycetes</taxon>
        <taxon>Eurotiomycetidae</taxon>
        <taxon>Eurotiales</taxon>
        <taxon>Aspergillaceae</taxon>
        <taxon>Aspergillus</taxon>
        <taxon>Aspergillus subgen. Nidulantes</taxon>
    </lineage>
</organism>
<dbReference type="InterPro" id="IPR036736">
    <property type="entry name" value="ACP-like_sf"/>
</dbReference>
<keyword evidence="3" id="KW-0436">Ligase</keyword>
<gene>
    <name evidence="6" type="ORF">AOCH_000576</name>
</gene>
<dbReference type="Pfam" id="PF00501">
    <property type="entry name" value="AMP-binding"/>
    <property type="match status" value="1"/>
</dbReference>
<proteinExistence type="inferred from homology"/>
<dbReference type="GO" id="GO:0005737">
    <property type="term" value="C:cytoplasm"/>
    <property type="evidence" value="ECO:0007669"/>
    <property type="project" value="TreeGrafter"/>
</dbReference>
<dbReference type="GO" id="GO:0031177">
    <property type="term" value="F:phosphopantetheine binding"/>
    <property type="evidence" value="ECO:0007669"/>
    <property type="project" value="TreeGrafter"/>
</dbReference>
<evidence type="ECO:0000313" key="6">
    <source>
        <dbReference type="EMBL" id="KKK18741.1"/>
    </source>
</evidence>
<dbReference type="EMBL" id="JYKN01001845">
    <property type="protein sequence ID" value="KKK18741.1"/>
    <property type="molecule type" value="Genomic_DNA"/>
</dbReference>
<dbReference type="Proteomes" id="UP000034947">
    <property type="component" value="Unassembled WGS sequence"/>
</dbReference>
<comment type="caution">
    <text evidence="6">The sequence shown here is derived from an EMBL/GenBank/DDBJ whole genome shotgun (WGS) entry which is preliminary data.</text>
</comment>
<dbReference type="PROSITE" id="PS50075">
    <property type="entry name" value="CARRIER"/>
    <property type="match status" value="1"/>
</dbReference>
<dbReference type="CDD" id="cd19542">
    <property type="entry name" value="CT_NRPS-like"/>
    <property type="match status" value="1"/>
</dbReference>
<protein>
    <recommendedName>
        <fullName evidence="5">Carrier domain-containing protein</fullName>
    </recommendedName>
</protein>
<evidence type="ECO:0000259" key="5">
    <source>
        <dbReference type="PROSITE" id="PS50075"/>
    </source>
</evidence>
<dbReference type="SUPFAM" id="SSF56801">
    <property type="entry name" value="Acetyl-CoA synthetase-like"/>
    <property type="match status" value="1"/>
</dbReference>
<dbReference type="Pfam" id="PF00550">
    <property type="entry name" value="PP-binding"/>
    <property type="match status" value="1"/>
</dbReference>
<evidence type="ECO:0000256" key="3">
    <source>
        <dbReference type="ARBA" id="ARBA00022598"/>
    </source>
</evidence>
<dbReference type="InterPro" id="IPR045851">
    <property type="entry name" value="AMP-bd_C_sf"/>
</dbReference>
<dbReference type="Pfam" id="PF00668">
    <property type="entry name" value="Condensation"/>
    <property type="match status" value="1"/>
</dbReference>
<evidence type="ECO:0000256" key="4">
    <source>
        <dbReference type="ARBA" id="ARBA00029454"/>
    </source>
</evidence>
<feature type="domain" description="Carrier" evidence="5">
    <location>
        <begin position="770"/>
        <end position="849"/>
    </location>
</feature>
<dbReference type="SUPFAM" id="SSF52777">
    <property type="entry name" value="CoA-dependent acyltransferases"/>
    <property type="match status" value="3"/>
</dbReference>
<dbReference type="PROSITE" id="PS00455">
    <property type="entry name" value="AMP_BINDING"/>
    <property type="match status" value="1"/>
</dbReference>
<dbReference type="PANTHER" id="PTHR45527">
    <property type="entry name" value="NONRIBOSOMAL PEPTIDE SYNTHETASE"/>
    <property type="match status" value="1"/>
</dbReference>
<dbReference type="InterPro" id="IPR020845">
    <property type="entry name" value="AMP-binding_CS"/>
</dbReference>
<dbReference type="InterPro" id="IPR023213">
    <property type="entry name" value="CAT-like_dom_sf"/>
</dbReference>
<keyword evidence="1" id="KW-0596">Phosphopantetheine</keyword>
<dbReference type="PANTHER" id="PTHR45527:SF3">
    <property type="entry name" value="SIDEROPHORE SYNTHETASE (EUROFUNG)"/>
    <property type="match status" value="1"/>
</dbReference>
<dbReference type="InterPro" id="IPR001242">
    <property type="entry name" value="Condensation_dom"/>
</dbReference>
<accession>A0A0F8V707</accession>
<dbReference type="Gene3D" id="3.30.559.30">
    <property type="entry name" value="Nonribosomal peptide synthetase, condensation domain"/>
    <property type="match status" value="2"/>
</dbReference>
<dbReference type="VEuPathDB" id="FungiDB:P175DRAFT_0437861"/>
<dbReference type="InterPro" id="IPR009081">
    <property type="entry name" value="PP-bd_ACP"/>
</dbReference>
<evidence type="ECO:0000256" key="1">
    <source>
        <dbReference type="ARBA" id="ARBA00022450"/>
    </source>
</evidence>
<sequence>MEFDGVRFPPLPSDSYRSSLNDQMKKVLLHDSSEAALPTNLCLSWALVLALYTNSFDVLFGLLDDREGKNKGADAIVPCHLTLQPEDVVRTASETVDQYWNISRHFEQQGLDNLRTTSAEATRICDFHNILVIRPLEALEETRAILTSQISSSYPLVLTCGLDNQRVAVHAMFDSGVVCYELVESILHQFAFTLGQVSTNLEARLVDIQASNPEDLEKNVAWNKLNEVEKCTECVHHLVERHCRERPFAPAICAWDGELSYGELDKQASYIAEQLSRVDVGPDKLVFIMSEKSKWTPVAILASLKAGGGFSLLDPSQPAHRLATLCDLATPQLILASRRHSVKASLLGPPVMIIQDMGLGALDETSENPNSPILSTVESHHHTLHVGFTSGSTGTPKGVLTDHAAFTSGHDVSGLSRESRVLQSTSYNFSACMWEHLVTLTRGACLCIPSEDQLENDVERAICELGVTWAMITPSVARVIEPQNAPSIETLFLVGEAIGRLEISKWAEKVALYSMYAQSECGSPIMTKRIFGPEDLSTLGHPGSAVGWIVDSMDHNRLMPLGAEGELVLQGPCLARSYVNNAEQTTTTFIADPAWARQVGMDTPNRFLKTGDVFSRSPIDGSFQFRGRKGGKVKIRGQRIELAEVEYHLRSQFPQVPHVVAEIVRPSDSDSQYGMLVAVIPSRASPSDGTPNICRLLPPDKKFLHHAQRALDQLSKGLPTYMIPNSFISVESLPRTASGKLHRRLLAETLSQLSRKEILAYMTLPKVYRAPSTITEATLQSVCARVLSIEPEEIGMDDNFLGLGGDSLSARQMVTFARAEGLSITVADCLQQANLTSLANCAQDSRSLHVKPVPIRKDPDPFNSLREDFLHDLPQTLTTDMIEDIAPVREAQLFLVQYRIIDYLLIRISGLLDPVKLRRACESLVKSHTMLRTIFARVKDEHVQVVLRNVEVPWEAFTASTDSYDPDMWAHSQCADDRKTPAPTNGPFLKFILLQDDRTRQHTLIMRISHAQFDGLCLENILQDFAKLYEDQPLRIQSTYADYVRKCAEMRTEGALRFWSDLLAGSTPTSLPLTPSMDHTQEEACVVAAQDIPIAIPPPSGATWATVVKAAWSYVLWQKTGKDDLTFCQMVNCRYVDVPEPEQILGPCLNPIPVRVKYDASWTVRDLLGAVQNQHIASLEYQTLEWTDIVSNCTEWHSDTEIDSIVLHENINASPAAQVGEAVWRVSAHSVDNPPERTIYLYTYPEQDSLYAVLILSSKFGGKADAEGLVKSFCSAVALFVNSPDTLLCSL</sequence>
<dbReference type="Gene3D" id="1.10.1200.10">
    <property type="entry name" value="ACP-like"/>
    <property type="match status" value="1"/>
</dbReference>
<dbReference type="CDD" id="cd05918">
    <property type="entry name" value="A_NRPS_SidN3_like"/>
    <property type="match status" value="1"/>
</dbReference>
<keyword evidence="7" id="KW-1185">Reference proteome</keyword>
<dbReference type="GO" id="GO:0043041">
    <property type="term" value="P:amino acid activation for nonribosomal peptide biosynthetic process"/>
    <property type="evidence" value="ECO:0007669"/>
    <property type="project" value="TreeGrafter"/>
</dbReference>
<dbReference type="Gene3D" id="3.40.50.12780">
    <property type="entry name" value="N-terminal domain of ligase-like"/>
    <property type="match status" value="1"/>
</dbReference>
<dbReference type="Gene3D" id="3.30.300.30">
    <property type="match status" value="1"/>
</dbReference>
<dbReference type="GO" id="GO:0044550">
    <property type="term" value="P:secondary metabolite biosynthetic process"/>
    <property type="evidence" value="ECO:0007669"/>
    <property type="project" value="TreeGrafter"/>
</dbReference>